<dbReference type="InterPro" id="IPR043969">
    <property type="entry name" value="MAP3K_PH"/>
</dbReference>
<dbReference type="PANTHER" id="PTHR11584:SF391">
    <property type="entry name" value="MITOGEN-ACTIVATED PROTEIN KINASE KINASE KINASE 6"/>
    <property type="match status" value="1"/>
</dbReference>
<keyword evidence="7" id="KW-0175">Coiled coil</keyword>
<evidence type="ECO:0000313" key="10">
    <source>
        <dbReference type="EMBL" id="GAB1289030.1"/>
    </source>
</evidence>
<keyword evidence="11" id="KW-1185">Reference proteome</keyword>
<sequence>MLVSFYVVVLEVSDSLAQPSLFYHLGVRESFSMTNNVLLCSQAELPDLQALRDVFQKNSDCVGSYTLIPYVVTATGRVLCGDAGLLRGIADGLVQAGAGTEALLTPLVGRLVRLLEATPTDSCGYFRETIRQNIRQARERFSGQQLRQELARLQRRLDSVELLSPDIIMNLLLSYRDVQDYSAIIELVETLQALPTCDVAEQHNVRFHYTFALNRRNRPGDREKALAVLLPLVRSEGPVAPDLYCMCGRIYKDMFFSSGFQNAGHLEQAYHWYRKAFDVEPSLHSGINAAVLLIAAGHHFEDSKELRLIGMKLGCLLARKGCVEKMQYYWDVGFYLGAQILASDPIQVVLAAEQLYKLNAPIWYLVSVMETFLLYQHFRPTPEPSGGPLLRAHFWLHFLLQSCQPFKMAPPQEDQCLVLVLEINKVLLPARLEIQGTDPVNAVTLSLLEPETQEDPSSWTFPVTSICGISASKLDQRCCFLYALPPAQDVQLCFPSVERCQWFCGLIQVLVMNPDSSGPAEETEGAREVLEFDYEYSETGERLVLGRGTYGVVYAGRDRHTRVRIAIKEIPERDSRFSQPLHEEIALHKRLRHKNIVRYLGSASQGGYLKIFMEEVPGGSLSSLLRSVWGPLKDNESTISFYTRQILQGLTYLHDNRIVHRDIKGDNVLINTFSGLLKISDFGTSKRLAGITPCTETFTGTLQYMAPEIIDQGPRGYGKAADIWSLGCTVIEMATGRPPFHELGSPQAAMFQVGMYKVHPPVPSSLSAEAQAFLLRTFEPDPRLRASAQELLGDPFLQPGKRSRSPGSPRHTPRPSGAPSGASSPSADSATQSQTFPRPQEPSQYPPSPPKRCLSYGDTSQLRVPEEPAAEEPASPEETSGLSLLHQESKRRAMLAAVLEQEVLTLAETLLEQEQDSRLSRNHVELLLRCLGAQIHTPNRRQLAQELRALQAQLRSQSLGPALLKGPLFAFPDAVKQILRRRQIRPHWMFVLDSLLSRAVRAALTVLDSEAEKKAVSPSSEEWSKGGSQEKPQESQALQSQPPPEQGPPSLMVQLGLLRAETDRLRDVLAEKERECQALVHQALHRVQAETTVYALASEAPGEQTRRGNGDGKAAENTLAFLIICRFDSLSPKGPEPRAVATGTECRPSYDPNGLLSHSFTLQTLLSCATQDDLVYTRIRIVGGGWYAEFGEPSWHSEQEPHRSPLDLGTLSDDIKGRRRGLMNREDTRSF</sequence>
<dbReference type="Gene3D" id="3.30.200.20">
    <property type="entry name" value="Phosphorylase Kinase, domain 1"/>
    <property type="match status" value="1"/>
</dbReference>
<feature type="region of interest" description="Disordered" evidence="8">
    <location>
        <begin position="1014"/>
        <end position="1051"/>
    </location>
</feature>
<dbReference type="PROSITE" id="PS00108">
    <property type="entry name" value="PROTEIN_KINASE_ST"/>
    <property type="match status" value="1"/>
</dbReference>
<dbReference type="InterPro" id="IPR011009">
    <property type="entry name" value="Kinase-like_dom_sf"/>
</dbReference>
<dbReference type="PROSITE" id="PS00107">
    <property type="entry name" value="PROTEIN_KINASE_ATP"/>
    <property type="match status" value="1"/>
</dbReference>
<evidence type="ECO:0000256" key="7">
    <source>
        <dbReference type="SAM" id="Coils"/>
    </source>
</evidence>
<dbReference type="Pfam" id="PF13281">
    <property type="entry name" value="MAP3K_TRAF_bd"/>
    <property type="match status" value="1"/>
</dbReference>
<feature type="binding site" evidence="6">
    <location>
        <position position="568"/>
    </location>
    <ligand>
        <name>ATP</name>
        <dbReference type="ChEBI" id="CHEBI:30616"/>
    </ligand>
</feature>
<name>A0ABQ0EPQ8_APOSI</name>
<dbReference type="InterPro" id="IPR025136">
    <property type="entry name" value="MAP3K_TRAF-bd"/>
</dbReference>
<dbReference type="SUPFAM" id="SSF56112">
    <property type="entry name" value="Protein kinase-like (PK-like)"/>
    <property type="match status" value="1"/>
</dbReference>
<evidence type="ECO:0000313" key="11">
    <source>
        <dbReference type="Proteomes" id="UP001623349"/>
    </source>
</evidence>
<feature type="region of interest" description="Disordered" evidence="8">
    <location>
        <begin position="1195"/>
        <end position="1231"/>
    </location>
</feature>
<dbReference type="PROSITE" id="PS50011">
    <property type="entry name" value="PROTEIN_KINASE_DOM"/>
    <property type="match status" value="1"/>
</dbReference>
<feature type="compositionally biased region" description="Basic and acidic residues" evidence="8">
    <location>
        <begin position="1195"/>
        <end position="1205"/>
    </location>
</feature>
<keyword evidence="5 6" id="KW-0067">ATP-binding</keyword>
<dbReference type="SMART" id="SM00220">
    <property type="entry name" value="S_TKc"/>
    <property type="match status" value="1"/>
</dbReference>
<evidence type="ECO:0000256" key="6">
    <source>
        <dbReference type="PROSITE-ProRule" id="PRU10141"/>
    </source>
</evidence>
<dbReference type="InterPro" id="IPR008271">
    <property type="entry name" value="Ser/Thr_kinase_AS"/>
</dbReference>
<dbReference type="Proteomes" id="UP001623349">
    <property type="component" value="Unassembled WGS sequence"/>
</dbReference>
<protein>
    <submittedName>
        <fullName evidence="10">Mitogen-activated protein kinase kinase kinase 6</fullName>
    </submittedName>
</protein>
<evidence type="ECO:0000256" key="3">
    <source>
        <dbReference type="ARBA" id="ARBA00022741"/>
    </source>
</evidence>
<evidence type="ECO:0000256" key="5">
    <source>
        <dbReference type="ARBA" id="ARBA00022840"/>
    </source>
</evidence>
<evidence type="ECO:0000259" key="9">
    <source>
        <dbReference type="PROSITE" id="PS50011"/>
    </source>
</evidence>
<evidence type="ECO:0000256" key="1">
    <source>
        <dbReference type="ARBA" id="ARBA00022527"/>
    </source>
</evidence>
<dbReference type="Pfam" id="PF00069">
    <property type="entry name" value="Pkinase"/>
    <property type="match status" value="1"/>
</dbReference>
<accession>A0ABQ0EPQ8</accession>
<keyword evidence="3 6" id="KW-0547">Nucleotide-binding</keyword>
<evidence type="ECO:0000256" key="8">
    <source>
        <dbReference type="SAM" id="MobiDB-lite"/>
    </source>
</evidence>
<proteinExistence type="predicted"/>
<dbReference type="GO" id="GO:0016301">
    <property type="term" value="F:kinase activity"/>
    <property type="evidence" value="ECO:0007669"/>
    <property type="project" value="UniProtKB-KW"/>
</dbReference>
<evidence type="ECO:0000256" key="2">
    <source>
        <dbReference type="ARBA" id="ARBA00022679"/>
    </source>
</evidence>
<evidence type="ECO:0000256" key="4">
    <source>
        <dbReference type="ARBA" id="ARBA00022777"/>
    </source>
</evidence>
<dbReference type="InterPro" id="IPR046873">
    <property type="entry name" value="HisK-N-like"/>
</dbReference>
<dbReference type="InterPro" id="IPR017441">
    <property type="entry name" value="Protein_kinase_ATP_BS"/>
</dbReference>
<comment type="caution">
    <text evidence="10">The sequence shown here is derived from an EMBL/GenBank/DDBJ whole genome shotgun (WGS) entry which is preliminary data.</text>
</comment>
<organism evidence="10 11">
    <name type="scientific">Apodemus speciosus</name>
    <name type="common">Large Japanese field mouse</name>
    <dbReference type="NCBI Taxonomy" id="105296"/>
    <lineage>
        <taxon>Eukaryota</taxon>
        <taxon>Metazoa</taxon>
        <taxon>Chordata</taxon>
        <taxon>Craniata</taxon>
        <taxon>Vertebrata</taxon>
        <taxon>Euteleostomi</taxon>
        <taxon>Mammalia</taxon>
        <taxon>Eutheria</taxon>
        <taxon>Euarchontoglires</taxon>
        <taxon>Glires</taxon>
        <taxon>Rodentia</taxon>
        <taxon>Myomorpha</taxon>
        <taxon>Muroidea</taxon>
        <taxon>Muridae</taxon>
        <taxon>Murinae</taxon>
        <taxon>Apodemus</taxon>
    </lineage>
</organism>
<dbReference type="CDD" id="cd06624">
    <property type="entry name" value="STKc_ASK"/>
    <property type="match status" value="1"/>
</dbReference>
<feature type="region of interest" description="Disordered" evidence="8">
    <location>
        <begin position="791"/>
        <end position="882"/>
    </location>
</feature>
<feature type="coiled-coil region" evidence="7">
    <location>
        <begin position="1055"/>
        <end position="1082"/>
    </location>
</feature>
<feature type="domain" description="Protein kinase" evidence="9">
    <location>
        <begin position="539"/>
        <end position="797"/>
    </location>
</feature>
<reference evidence="10 11" key="1">
    <citation type="submission" date="2024-08" db="EMBL/GenBank/DDBJ databases">
        <title>The draft genome of Apodemus speciosus.</title>
        <authorList>
            <person name="Nabeshima K."/>
            <person name="Suzuki S."/>
            <person name="Onuma M."/>
        </authorList>
    </citation>
    <scope>NUCLEOTIDE SEQUENCE [LARGE SCALE GENOMIC DNA]</scope>
    <source>
        <strain evidence="10">IB14-021</strain>
    </source>
</reference>
<dbReference type="PANTHER" id="PTHR11584">
    <property type="entry name" value="SERINE/THREONINE PROTEIN KINASE"/>
    <property type="match status" value="1"/>
</dbReference>
<gene>
    <name evidence="10" type="ORF">APTSU1_000426000</name>
</gene>
<dbReference type="EMBL" id="BAAFST010000004">
    <property type="protein sequence ID" value="GAB1289030.1"/>
    <property type="molecule type" value="Genomic_DNA"/>
</dbReference>
<dbReference type="InterPro" id="IPR000719">
    <property type="entry name" value="Prot_kinase_dom"/>
</dbReference>
<dbReference type="Pfam" id="PF20302">
    <property type="entry name" value="HisK-N-like"/>
    <property type="match status" value="1"/>
</dbReference>
<dbReference type="Gene3D" id="1.10.510.10">
    <property type="entry name" value="Transferase(Phosphotransferase) domain 1"/>
    <property type="match status" value="1"/>
</dbReference>
<keyword evidence="1" id="KW-0723">Serine/threonine-protein kinase</keyword>
<keyword evidence="4 10" id="KW-0418">Kinase</keyword>
<keyword evidence="2" id="KW-0808">Transferase</keyword>
<dbReference type="Pfam" id="PF19039">
    <property type="entry name" value="ASK_PH"/>
    <property type="match status" value="1"/>
</dbReference>
<feature type="compositionally biased region" description="Low complexity" evidence="8">
    <location>
        <begin position="814"/>
        <end position="830"/>
    </location>
</feature>